<keyword evidence="3" id="KW-1185">Reference proteome</keyword>
<reference evidence="2 3" key="1">
    <citation type="submission" date="2016-12" db="EMBL/GenBank/DDBJ databases">
        <title>Complete genome sequence of Thauera chlorobenzoica, a Betaproteobacterium degrading haloaromatics anaerobically to CO2 and halides.</title>
        <authorList>
            <person name="Goris T."/>
            <person name="Mergelsberg M."/>
            <person name="Boll M."/>
        </authorList>
    </citation>
    <scope>NUCLEOTIDE SEQUENCE [LARGE SCALE GENOMIC DNA]</scope>
    <source>
        <strain evidence="2 3">3CB1</strain>
    </source>
</reference>
<dbReference type="Proteomes" id="UP000185739">
    <property type="component" value="Chromosome"/>
</dbReference>
<gene>
    <name evidence="2" type="ORF">Tchl_2271</name>
</gene>
<sequence>MLEATREAGASVRFVMDISYNEVTEIVFLAIKNRPMLGRQQSGSWRADDAPLPSPDRQRTLQPC</sequence>
<feature type="region of interest" description="Disordered" evidence="1">
    <location>
        <begin position="39"/>
        <end position="64"/>
    </location>
</feature>
<evidence type="ECO:0000313" key="2">
    <source>
        <dbReference type="EMBL" id="APR05111.1"/>
    </source>
</evidence>
<dbReference type="AlphaFoldDB" id="A0A1L6FDW8"/>
<name>A0A1L6FDW8_9RHOO</name>
<dbReference type="EMBL" id="CP018839">
    <property type="protein sequence ID" value="APR05111.1"/>
    <property type="molecule type" value="Genomic_DNA"/>
</dbReference>
<protein>
    <submittedName>
        <fullName evidence="2">Uncharacterized protein</fullName>
    </submittedName>
</protein>
<evidence type="ECO:0000256" key="1">
    <source>
        <dbReference type="SAM" id="MobiDB-lite"/>
    </source>
</evidence>
<proteinExistence type="predicted"/>
<organism evidence="2 3">
    <name type="scientific">Thauera chlorobenzoica</name>
    <dbReference type="NCBI Taxonomy" id="96773"/>
    <lineage>
        <taxon>Bacteria</taxon>
        <taxon>Pseudomonadati</taxon>
        <taxon>Pseudomonadota</taxon>
        <taxon>Betaproteobacteria</taxon>
        <taxon>Rhodocyclales</taxon>
        <taxon>Zoogloeaceae</taxon>
        <taxon>Thauera</taxon>
    </lineage>
</organism>
<accession>A0A1L6FDW8</accession>
<evidence type="ECO:0000313" key="3">
    <source>
        <dbReference type="Proteomes" id="UP000185739"/>
    </source>
</evidence>
<dbReference type="KEGG" id="tcl:Tchl_2271"/>
<dbReference type="STRING" id="96773.Tchl_2271"/>